<keyword evidence="6 10" id="KW-0464">Manganese</keyword>
<evidence type="ECO:0000256" key="8">
    <source>
        <dbReference type="ARBA" id="ARBA00023295"/>
    </source>
</evidence>
<keyword evidence="5 12" id="KW-0520">NAD</keyword>
<evidence type="ECO:0000256" key="2">
    <source>
        <dbReference type="ARBA" id="ARBA00010141"/>
    </source>
</evidence>
<dbReference type="RefSeq" id="WP_132014115.1">
    <property type="nucleotide sequence ID" value="NZ_SLUN01000010.1"/>
</dbReference>
<dbReference type="InterPro" id="IPR015955">
    <property type="entry name" value="Lactate_DH/Glyco_Ohase_4_C"/>
</dbReference>
<evidence type="ECO:0000256" key="9">
    <source>
        <dbReference type="PIRSR" id="PIRSR601088-2"/>
    </source>
</evidence>
<organism evidence="14 15">
    <name type="scientific">Hydrogenispora ethanolica</name>
    <dbReference type="NCBI Taxonomy" id="1082276"/>
    <lineage>
        <taxon>Bacteria</taxon>
        <taxon>Bacillati</taxon>
        <taxon>Bacillota</taxon>
        <taxon>Hydrogenispora</taxon>
    </lineage>
</organism>
<evidence type="ECO:0000256" key="10">
    <source>
        <dbReference type="PIRSR" id="PIRSR601088-3"/>
    </source>
</evidence>
<feature type="binding site" evidence="10">
    <location>
        <position position="215"/>
    </location>
    <ligand>
        <name>Mn(2+)</name>
        <dbReference type="ChEBI" id="CHEBI:29035"/>
    </ligand>
</feature>
<proteinExistence type="inferred from homology"/>
<comment type="caution">
    <text evidence="14">The sequence shown here is derived from an EMBL/GenBank/DDBJ whole genome shotgun (WGS) entry which is preliminary data.</text>
</comment>
<dbReference type="PANTHER" id="PTHR32092:SF2">
    <property type="entry name" value="ALPHA-GALACTURONIDASE"/>
    <property type="match status" value="1"/>
</dbReference>
<keyword evidence="10" id="KW-0170">Cobalt</keyword>
<dbReference type="AlphaFoldDB" id="A0A4R1RTZ3"/>
<evidence type="ECO:0000313" key="15">
    <source>
        <dbReference type="Proteomes" id="UP000295008"/>
    </source>
</evidence>
<feature type="domain" description="Glycosyl hydrolase family 4 C-terminal" evidence="13">
    <location>
        <begin position="210"/>
        <end position="434"/>
    </location>
</feature>
<evidence type="ECO:0000313" key="14">
    <source>
        <dbReference type="EMBL" id="TCL70025.1"/>
    </source>
</evidence>
<dbReference type="GO" id="GO:0004553">
    <property type="term" value="F:hydrolase activity, hydrolyzing O-glycosyl compounds"/>
    <property type="evidence" value="ECO:0007669"/>
    <property type="project" value="InterPro"/>
</dbReference>
<comment type="similarity">
    <text evidence="2 12">Belongs to the glycosyl hydrolase 4 family.</text>
</comment>
<evidence type="ECO:0000259" key="13">
    <source>
        <dbReference type="Pfam" id="PF11975"/>
    </source>
</evidence>
<dbReference type="InterPro" id="IPR036291">
    <property type="entry name" value="NAD(P)-bd_dom_sf"/>
</dbReference>
<feature type="binding site" evidence="9">
    <location>
        <position position="157"/>
    </location>
    <ligand>
        <name>substrate</name>
    </ligand>
</feature>
<feature type="site" description="Increases basicity of active site Tyr" evidence="11">
    <location>
        <position position="119"/>
    </location>
</feature>
<dbReference type="GO" id="GO:0046872">
    <property type="term" value="F:metal ion binding"/>
    <property type="evidence" value="ECO:0007669"/>
    <property type="project" value="UniProtKB-KW"/>
</dbReference>
<dbReference type="InterPro" id="IPR053715">
    <property type="entry name" value="GH4_Enzyme_sf"/>
</dbReference>
<evidence type="ECO:0000256" key="4">
    <source>
        <dbReference type="ARBA" id="ARBA00022801"/>
    </source>
</evidence>
<comment type="cofactor">
    <cofactor evidence="12">
        <name>NAD(+)</name>
        <dbReference type="ChEBI" id="CHEBI:57540"/>
    </cofactor>
    <text evidence="12">Binds 1 NAD(+) per subunit.</text>
</comment>
<evidence type="ECO:0000256" key="3">
    <source>
        <dbReference type="ARBA" id="ARBA00022723"/>
    </source>
</evidence>
<keyword evidence="3 10" id="KW-0479">Metal-binding</keyword>
<keyword evidence="7" id="KW-0119">Carbohydrate metabolism</keyword>
<evidence type="ECO:0000256" key="6">
    <source>
        <dbReference type="ARBA" id="ARBA00023211"/>
    </source>
</evidence>
<dbReference type="OrthoDB" id="9808275at2"/>
<dbReference type="PANTHER" id="PTHR32092">
    <property type="entry name" value="6-PHOSPHO-BETA-GLUCOSIDASE-RELATED"/>
    <property type="match status" value="1"/>
</dbReference>
<name>A0A4R1RTZ3_HYDET</name>
<evidence type="ECO:0000256" key="12">
    <source>
        <dbReference type="RuleBase" id="RU361152"/>
    </source>
</evidence>
<comment type="cofactor">
    <cofactor evidence="1">
        <name>Mn(2+)</name>
        <dbReference type="ChEBI" id="CHEBI:29035"/>
    </cofactor>
</comment>
<accession>A0A4R1RTZ3</accession>
<gene>
    <name evidence="14" type="ORF">EDC14_101014</name>
</gene>
<keyword evidence="4 12" id="KW-0378">Hydrolase</keyword>
<dbReference type="InterPro" id="IPR022616">
    <property type="entry name" value="Glyco_hydro_4_C"/>
</dbReference>
<dbReference type="Pfam" id="PF02056">
    <property type="entry name" value="Glyco_hydro_4"/>
    <property type="match status" value="1"/>
</dbReference>
<dbReference type="GO" id="GO:0005975">
    <property type="term" value="P:carbohydrate metabolic process"/>
    <property type="evidence" value="ECO:0007669"/>
    <property type="project" value="InterPro"/>
</dbReference>
<evidence type="ECO:0000256" key="5">
    <source>
        <dbReference type="ARBA" id="ARBA00023027"/>
    </source>
</evidence>
<keyword evidence="10" id="KW-0533">Nickel</keyword>
<protein>
    <submittedName>
        <fullName evidence="14">Alpha-galactosidase</fullName>
    </submittedName>
</protein>
<dbReference type="PRINTS" id="PR00732">
    <property type="entry name" value="GLHYDRLASE4"/>
</dbReference>
<dbReference type="Pfam" id="PF11975">
    <property type="entry name" value="Glyco_hydro_4C"/>
    <property type="match status" value="1"/>
</dbReference>
<dbReference type="EMBL" id="SLUN01000010">
    <property type="protein sequence ID" value="TCL70025.1"/>
    <property type="molecule type" value="Genomic_DNA"/>
</dbReference>
<evidence type="ECO:0000256" key="1">
    <source>
        <dbReference type="ARBA" id="ARBA00001936"/>
    </source>
</evidence>
<feature type="binding site" evidence="10">
    <location>
        <position position="179"/>
    </location>
    <ligand>
        <name>Mn(2+)</name>
        <dbReference type="ChEBI" id="CHEBI:29035"/>
    </ligand>
</feature>
<dbReference type="InterPro" id="IPR001088">
    <property type="entry name" value="Glyco_hydro_4"/>
</dbReference>
<dbReference type="SUPFAM" id="SSF56327">
    <property type="entry name" value="LDH C-terminal domain-like"/>
    <property type="match status" value="1"/>
</dbReference>
<keyword evidence="10" id="KW-0408">Iron</keyword>
<dbReference type="Proteomes" id="UP000295008">
    <property type="component" value="Unassembled WGS sequence"/>
</dbReference>
<evidence type="ECO:0000256" key="11">
    <source>
        <dbReference type="PIRSR" id="PIRSR601088-4"/>
    </source>
</evidence>
<keyword evidence="15" id="KW-1185">Reference proteome</keyword>
<keyword evidence="8 12" id="KW-0326">Glycosidase</keyword>
<dbReference type="GO" id="GO:0016616">
    <property type="term" value="F:oxidoreductase activity, acting on the CH-OH group of donors, NAD or NADP as acceptor"/>
    <property type="evidence" value="ECO:0007669"/>
    <property type="project" value="InterPro"/>
</dbReference>
<sequence>MKFDNRKVTDIRIAYIGGGSRLWAWNLISDMALEEALGGSVRLYDIDFEAAKENEVFGNELSERPEAKGKWRYEAVNTLKEALTGADFVIISIQPATFKEMASDVHLPEKYGIYQAVGDTVGPGGLVRALRTIPAYVEFANAIRDYAPQAWVINYTNPMTLCTRTLYEVFPRIKAFGCCHEVFGTQKLLAAMLQEMNLASVSRSEIKTNVLGINHFTWIDQAHCQGMDLFPLYREFADKYYESGFRIPGEEEWDATPFRFAHRIKFDLFKRYGIIAAAGDRHLAEFLPPWYLKDPATVKRWKFNLTTVDFRIKRFEEFNERRKRIIAGQEVFPLESSGEEGIKQIKALVGLEELVTNINFPNRGQMEGVPDGAVVETNAHLSDNSVKPVVSGRLPDDVQSLVARHIYNQETILQAGIRKDADLAFRAFINDPLVNIDISSAKELFQQMLWNTREYLPGWNL</sequence>
<dbReference type="Gene3D" id="3.90.1820.10">
    <property type="entry name" value="AglA-like glucosidase"/>
    <property type="match status" value="1"/>
</dbReference>
<dbReference type="SUPFAM" id="SSF51735">
    <property type="entry name" value="NAD(P)-binding Rossmann-fold domains"/>
    <property type="match status" value="1"/>
</dbReference>
<reference evidence="14 15" key="1">
    <citation type="submission" date="2019-03" db="EMBL/GenBank/DDBJ databases">
        <title>Genomic Encyclopedia of Type Strains, Phase IV (KMG-IV): sequencing the most valuable type-strain genomes for metagenomic binning, comparative biology and taxonomic classification.</title>
        <authorList>
            <person name="Goeker M."/>
        </authorList>
    </citation>
    <scope>NUCLEOTIDE SEQUENCE [LARGE SCALE GENOMIC DNA]</scope>
    <source>
        <strain evidence="14 15">LX-B</strain>
    </source>
</reference>
<evidence type="ECO:0000256" key="7">
    <source>
        <dbReference type="ARBA" id="ARBA00023277"/>
    </source>
</evidence>